<evidence type="ECO:0000313" key="1">
    <source>
        <dbReference type="EMBL" id="GIQ68333.1"/>
    </source>
</evidence>
<name>A0A8J4H445_9BACL</name>
<dbReference type="Proteomes" id="UP000677918">
    <property type="component" value="Unassembled WGS sequence"/>
</dbReference>
<comment type="caution">
    <text evidence="1">The sequence shown here is derived from an EMBL/GenBank/DDBJ whole genome shotgun (WGS) entry which is preliminary data.</text>
</comment>
<accession>A0A8J4H445</accession>
<dbReference type="PROSITE" id="PS51257">
    <property type="entry name" value="PROKAR_LIPOPROTEIN"/>
    <property type="match status" value="1"/>
</dbReference>
<organism evidence="1 2">
    <name type="scientific">Xylanibacillus composti</name>
    <dbReference type="NCBI Taxonomy" id="1572762"/>
    <lineage>
        <taxon>Bacteria</taxon>
        <taxon>Bacillati</taxon>
        <taxon>Bacillota</taxon>
        <taxon>Bacilli</taxon>
        <taxon>Bacillales</taxon>
        <taxon>Paenibacillaceae</taxon>
        <taxon>Xylanibacillus</taxon>
    </lineage>
</organism>
<protein>
    <submittedName>
        <fullName evidence="1">Uncharacterized protein</fullName>
    </submittedName>
</protein>
<keyword evidence="2" id="KW-1185">Reference proteome</keyword>
<sequence>MEMMRLWKNRSGSGYPLAITIVLAILLLSCCIFEYFRLSIIAAEVRDATQSAIIAVATENYSLVYNGLRQSYSGGYTRSSNQWQESWTTGDIYNRISRDLGLVQEESSYVRKSSEHIEYSISQLKVNVINTPFAPTSPYSMQQFTAEAQIHLTVPLSFGWGHLPPMQANLTVQAVYRPRF</sequence>
<evidence type="ECO:0000313" key="2">
    <source>
        <dbReference type="Proteomes" id="UP000677918"/>
    </source>
</evidence>
<dbReference type="AlphaFoldDB" id="A0A8J4H445"/>
<gene>
    <name evidence="1" type="ORF">XYCOK13_11570</name>
</gene>
<proteinExistence type="predicted"/>
<dbReference type="EMBL" id="BOVK01000015">
    <property type="protein sequence ID" value="GIQ68333.1"/>
    <property type="molecule type" value="Genomic_DNA"/>
</dbReference>
<reference evidence="1" key="1">
    <citation type="submission" date="2021-04" db="EMBL/GenBank/DDBJ databases">
        <title>Draft genome sequence of Xylanibacillus composti strain K13.</title>
        <authorList>
            <person name="Uke A."/>
            <person name="Chhe C."/>
            <person name="Baramee S."/>
            <person name="Kosugi A."/>
        </authorList>
    </citation>
    <scope>NUCLEOTIDE SEQUENCE</scope>
    <source>
        <strain evidence="1">K13</strain>
    </source>
</reference>